<dbReference type="InterPro" id="IPR052519">
    <property type="entry name" value="Euk-type_GlcNAc_Kinase"/>
</dbReference>
<reference evidence="3" key="1">
    <citation type="submission" date="2016-01" db="EMBL/GenBank/DDBJ databases">
        <title>Draft genome of Chromobacterium sp. F49.</title>
        <authorList>
            <person name="Hong K.W."/>
        </authorList>
    </citation>
    <scope>NUCLEOTIDE SEQUENCE [LARGE SCALE GENOMIC DNA]</scope>
    <source>
        <strain evidence="3">M63</strain>
    </source>
</reference>
<gene>
    <name evidence="2" type="ORF">AV654_32835</name>
</gene>
<dbReference type="Gene3D" id="3.30.420.40">
    <property type="match status" value="2"/>
</dbReference>
<dbReference type="AlphaFoldDB" id="A0A161S2X1"/>
<dbReference type="InterPro" id="IPR043129">
    <property type="entry name" value="ATPase_NBD"/>
</dbReference>
<evidence type="ECO:0000313" key="2">
    <source>
        <dbReference type="EMBL" id="KZE73125.1"/>
    </source>
</evidence>
<dbReference type="Pfam" id="PF01869">
    <property type="entry name" value="BcrAD_BadFG"/>
    <property type="match status" value="1"/>
</dbReference>
<organism evidence="2 3">
    <name type="scientific">Paenibacillus elgii</name>
    <dbReference type="NCBI Taxonomy" id="189691"/>
    <lineage>
        <taxon>Bacteria</taxon>
        <taxon>Bacillati</taxon>
        <taxon>Bacillota</taxon>
        <taxon>Bacilli</taxon>
        <taxon>Bacillales</taxon>
        <taxon>Paenibacillaceae</taxon>
        <taxon>Paenibacillus</taxon>
    </lineage>
</organism>
<dbReference type="OrthoDB" id="9772633at2"/>
<sequence>MSYYLGIDGGGSKTFAVISDETGMVIGSGYGGCGNHQAGREIAEQSIRKAVDQALQEAQLTKSDIAYAMFGLAGADREADFRVLRPMIDGLGFPDFEIVCDTVIGLRAGTTRPFGVVSICGTGTNCYGINRQGRALQIGGFGYTYGDFGGGAGLSVEVFRSVIRAWEGRSEPTRLTEAVLAMLGYASVEQLFHDFLDREAAIPYDLTKLLVPAADEGDSVAQHILQKQGIELGITAATVIERLGMQSDSFDLVLVGSVLTRGNTRHIIPHMESQVAPVALGCRLRVLTLEPVAGAVMLAMEKGGRQLEQTVYKQLGTTLTLKEMSEV</sequence>
<protein>
    <submittedName>
        <fullName evidence="2">ATPase</fullName>
    </submittedName>
</protein>
<feature type="domain" description="ATPase BadF/BadG/BcrA/BcrD type" evidence="1">
    <location>
        <begin position="5"/>
        <end position="299"/>
    </location>
</feature>
<dbReference type="Proteomes" id="UP000076563">
    <property type="component" value="Unassembled WGS sequence"/>
</dbReference>
<dbReference type="PANTHER" id="PTHR43190">
    <property type="entry name" value="N-ACETYL-D-GLUCOSAMINE KINASE"/>
    <property type="match status" value="1"/>
</dbReference>
<evidence type="ECO:0000259" key="1">
    <source>
        <dbReference type="Pfam" id="PF01869"/>
    </source>
</evidence>
<dbReference type="CDD" id="cd24007">
    <property type="entry name" value="ASKHA_NBD_eukNAGK-like"/>
    <property type="match status" value="1"/>
</dbReference>
<proteinExistence type="predicted"/>
<dbReference type="SUPFAM" id="SSF53067">
    <property type="entry name" value="Actin-like ATPase domain"/>
    <property type="match status" value="2"/>
</dbReference>
<dbReference type="RefSeq" id="WP_063187152.1">
    <property type="nucleotide sequence ID" value="NZ_LQRA01000095.1"/>
</dbReference>
<dbReference type="PANTHER" id="PTHR43190:SF3">
    <property type="entry name" value="N-ACETYL-D-GLUCOSAMINE KINASE"/>
    <property type="match status" value="1"/>
</dbReference>
<dbReference type="EMBL" id="LQRA01000095">
    <property type="protein sequence ID" value="KZE73125.1"/>
    <property type="molecule type" value="Genomic_DNA"/>
</dbReference>
<accession>A0A161S2X1</accession>
<comment type="caution">
    <text evidence="2">The sequence shown here is derived from an EMBL/GenBank/DDBJ whole genome shotgun (WGS) entry which is preliminary data.</text>
</comment>
<dbReference type="InterPro" id="IPR002731">
    <property type="entry name" value="ATPase_BadF"/>
</dbReference>
<keyword evidence="3" id="KW-1185">Reference proteome</keyword>
<evidence type="ECO:0000313" key="3">
    <source>
        <dbReference type="Proteomes" id="UP000076563"/>
    </source>
</evidence>
<name>A0A161S2X1_9BACL</name>